<dbReference type="AlphaFoldDB" id="A0A7C8YGG2"/>
<reference evidence="2" key="1">
    <citation type="journal article" date="2013" name="J. Plant Res.">
        <title>Effect of fungi and light on seed germination of three Opuntia species from semiarid lands of central Mexico.</title>
        <authorList>
            <person name="Delgado-Sanchez P."/>
            <person name="Jimenez-Bremont J.F."/>
            <person name="Guerrero-Gonzalez Mde L."/>
            <person name="Flores J."/>
        </authorList>
    </citation>
    <scope>NUCLEOTIDE SEQUENCE</scope>
    <source>
        <tissue evidence="2">Cladode</tissue>
    </source>
</reference>
<evidence type="ECO:0008006" key="3">
    <source>
        <dbReference type="Google" id="ProtNLM"/>
    </source>
</evidence>
<protein>
    <recommendedName>
        <fullName evidence="3">Secreted protein</fullName>
    </recommendedName>
</protein>
<keyword evidence="1" id="KW-0732">Signal</keyword>
<reference evidence="2" key="2">
    <citation type="submission" date="2020-07" db="EMBL/GenBank/DDBJ databases">
        <authorList>
            <person name="Vera ALvarez R."/>
            <person name="Arias-Moreno D.M."/>
            <person name="Jimenez-Jacinto V."/>
            <person name="Jimenez-Bremont J.F."/>
            <person name="Swaminathan K."/>
            <person name="Moose S.P."/>
            <person name="Guerrero-Gonzalez M.L."/>
            <person name="Marino-Ramirez L."/>
            <person name="Landsman D."/>
            <person name="Rodriguez-Kessler M."/>
            <person name="Delgado-Sanchez P."/>
        </authorList>
    </citation>
    <scope>NUCLEOTIDE SEQUENCE</scope>
    <source>
        <tissue evidence="2">Cladode</tissue>
    </source>
</reference>
<accession>A0A7C8YGG2</accession>
<dbReference type="EMBL" id="GISG01018006">
    <property type="protein sequence ID" value="MBA4617836.1"/>
    <property type="molecule type" value="Transcribed_RNA"/>
</dbReference>
<feature type="chain" id="PRO_5036398448" description="Secreted protein" evidence="1">
    <location>
        <begin position="20"/>
        <end position="133"/>
    </location>
</feature>
<evidence type="ECO:0000313" key="2">
    <source>
        <dbReference type="EMBL" id="MBA4617836.1"/>
    </source>
</evidence>
<feature type="signal peptide" evidence="1">
    <location>
        <begin position="1"/>
        <end position="19"/>
    </location>
</feature>
<name>A0A7C8YGG2_OPUST</name>
<organism evidence="2">
    <name type="scientific">Opuntia streptacantha</name>
    <name type="common">Prickly pear cactus</name>
    <name type="synonym">Opuntia cardona</name>
    <dbReference type="NCBI Taxonomy" id="393608"/>
    <lineage>
        <taxon>Eukaryota</taxon>
        <taxon>Viridiplantae</taxon>
        <taxon>Streptophyta</taxon>
        <taxon>Embryophyta</taxon>
        <taxon>Tracheophyta</taxon>
        <taxon>Spermatophyta</taxon>
        <taxon>Magnoliopsida</taxon>
        <taxon>eudicotyledons</taxon>
        <taxon>Gunneridae</taxon>
        <taxon>Pentapetalae</taxon>
        <taxon>Caryophyllales</taxon>
        <taxon>Cactineae</taxon>
        <taxon>Cactaceae</taxon>
        <taxon>Opuntioideae</taxon>
        <taxon>Opuntia</taxon>
    </lineage>
</organism>
<dbReference type="EMBL" id="GISG01018007">
    <property type="protein sequence ID" value="MBA4617837.1"/>
    <property type="molecule type" value="Transcribed_RNA"/>
</dbReference>
<proteinExistence type="predicted"/>
<evidence type="ECO:0000256" key="1">
    <source>
        <dbReference type="SAM" id="SignalP"/>
    </source>
</evidence>
<sequence length="133" mass="14325">MAAAYTMATPLCTWLVAACMSVGYSGREKSCPSSVCSSSNRWARKRRATAVGTKCNALISASKGSISSCGSRVHGLMTSCLAFEPCDEYYNNKGLPLSLSLFGDCGLSSFFESKSAHLTRKQRRFNRALESGK</sequence>